<keyword evidence="4 6" id="KW-0067">ATP-binding</keyword>
<dbReference type="InterPro" id="IPR003593">
    <property type="entry name" value="AAA+_ATPase"/>
</dbReference>
<proteinExistence type="inferred from homology"/>
<reference evidence="6 7" key="1">
    <citation type="submission" date="2018-12" db="EMBL/GenBank/DDBJ databases">
        <authorList>
            <consortium name="Pathogen Informatics"/>
        </authorList>
    </citation>
    <scope>NUCLEOTIDE SEQUENCE [LARGE SCALE GENOMIC DNA]</scope>
    <source>
        <strain evidence="6 7">NCTC11923</strain>
    </source>
</reference>
<dbReference type="SUPFAM" id="SSF52540">
    <property type="entry name" value="P-loop containing nucleoside triphosphate hydrolases"/>
    <property type="match status" value="1"/>
</dbReference>
<evidence type="ECO:0000256" key="2">
    <source>
        <dbReference type="ARBA" id="ARBA00022448"/>
    </source>
</evidence>
<dbReference type="PROSITE" id="PS00211">
    <property type="entry name" value="ABC_TRANSPORTER_1"/>
    <property type="match status" value="1"/>
</dbReference>
<evidence type="ECO:0000313" key="7">
    <source>
        <dbReference type="Proteomes" id="UP000276899"/>
    </source>
</evidence>
<keyword evidence="7" id="KW-1185">Reference proteome</keyword>
<dbReference type="EMBL" id="LR134363">
    <property type="protein sequence ID" value="VEG75492.1"/>
    <property type="molecule type" value="Genomic_DNA"/>
</dbReference>
<dbReference type="AlphaFoldDB" id="A0A3S5EMB5"/>
<dbReference type="InterPro" id="IPR003439">
    <property type="entry name" value="ABC_transporter-like_ATP-bd"/>
</dbReference>
<evidence type="ECO:0000256" key="3">
    <source>
        <dbReference type="ARBA" id="ARBA00022741"/>
    </source>
</evidence>
<dbReference type="Pfam" id="PF00005">
    <property type="entry name" value="ABC_tran"/>
    <property type="match status" value="1"/>
</dbReference>
<dbReference type="KEGG" id="asla:NCTC11923_02163"/>
<dbReference type="InterPro" id="IPR017871">
    <property type="entry name" value="ABC_transporter-like_CS"/>
</dbReference>
<dbReference type="PANTHER" id="PTHR43335">
    <property type="entry name" value="ABC TRANSPORTER, ATP-BINDING PROTEIN"/>
    <property type="match status" value="1"/>
</dbReference>
<dbReference type="GO" id="GO:0005524">
    <property type="term" value="F:ATP binding"/>
    <property type="evidence" value="ECO:0007669"/>
    <property type="project" value="UniProtKB-KW"/>
</dbReference>
<evidence type="ECO:0000256" key="1">
    <source>
        <dbReference type="ARBA" id="ARBA00005417"/>
    </source>
</evidence>
<feature type="domain" description="ABC transporter" evidence="5">
    <location>
        <begin position="13"/>
        <end position="233"/>
    </location>
</feature>
<dbReference type="STRING" id="1278298.GCA_000428685_02561"/>
<keyword evidence="2" id="KW-0813">Transport</keyword>
<evidence type="ECO:0000256" key="4">
    <source>
        <dbReference type="ARBA" id="ARBA00022840"/>
    </source>
</evidence>
<evidence type="ECO:0000259" key="5">
    <source>
        <dbReference type="PROSITE" id="PS50893"/>
    </source>
</evidence>
<dbReference type="Proteomes" id="UP000276899">
    <property type="component" value="Chromosome"/>
</dbReference>
<name>A0A3S5EMB5_9ACTO</name>
<dbReference type="SMART" id="SM00382">
    <property type="entry name" value="AAA"/>
    <property type="match status" value="1"/>
</dbReference>
<comment type="similarity">
    <text evidence="1">Belongs to the ABC transporter superfamily.</text>
</comment>
<dbReference type="RefSeq" id="WP_026427351.1">
    <property type="nucleotide sequence ID" value="NZ_CBCRWE010000100.1"/>
</dbReference>
<protein>
    <submittedName>
        <fullName evidence="6">ABC-type transporter ATP-binding protein EcsA</fullName>
    </submittedName>
</protein>
<dbReference type="Gene3D" id="3.40.50.300">
    <property type="entry name" value="P-loop containing nucleotide triphosphate hydrolases"/>
    <property type="match status" value="1"/>
</dbReference>
<accession>A0A3S5EMB5</accession>
<dbReference type="PROSITE" id="PS50893">
    <property type="entry name" value="ABC_TRANSPORTER_2"/>
    <property type="match status" value="1"/>
</dbReference>
<evidence type="ECO:0000313" key="6">
    <source>
        <dbReference type="EMBL" id="VEG75492.1"/>
    </source>
</evidence>
<dbReference type="PANTHER" id="PTHR43335:SF3">
    <property type="entry name" value="ABC TRANSPORTER"/>
    <property type="match status" value="1"/>
</dbReference>
<dbReference type="GO" id="GO:0016887">
    <property type="term" value="F:ATP hydrolysis activity"/>
    <property type="evidence" value="ECO:0007669"/>
    <property type="project" value="InterPro"/>
</dbReference>
<sequence>MRAKTVRAGRTLVSAQQVSVGYDGNPVCAPATFTLEPGQVLAMVGINGAGKSTLLRTCCGMLKPLDGRVELLGLKPDPRSATQRAAVAADMGEASFFPSLSVAEHLRLVCLGHRVPQADQAVEDILIDLDLTRQAHALPDALSSGQRRRLALAAALIRPRRLLVLDEPEQRLDHTTRLLLADRLTAERQAGGGVLMASHDPDLVAACATAVLLVGSDTRLMSVDEGVDAIHEGLS</sequence>
<keyword evidence="3" id="KW-0547">Nucleotide-binding</keyword>
<gene>
    <name evidence="6" type="primary">ecsA</name>
    <name evidence="6" type="ORF">NCTC11923_02163</name>
</gene>
<organism evidence="6 7">
    <name type="scientific">Actinomyces slackii</name>
    <dbReference type="NCBI Taxonomy" id="52774"/>
    <lineage>
        <taxon>Bacteria</taxon>
        <taxon>Bacillati</taxon>
        <taxon>Actinomycetota</taxon>
        <taxon>Actinomycetes</taxon>
        <taxon>Actinomycetales</taxon>
        <taxon>Actinomycetaceae</taxon>
        <taxon>Actinomyces</taxon>
    </lineage>
</organism>
<dbReference type="InterPro" id="IPR027417">
    <property type="entry name" value="P-loop_NTPase"/>
</dbReference>